<keyword evidence="6" id="KW-1185">Reference proteome</keyword>
<feature type="domain" description="DDHD" evidence="4">
    <location>
        <begin position="676"/>
        <end position="905"/>
    </location>
</feature>
<evidence type="ECO:0000256" key="1">
    <source>
        <dbReference type="ARBA" id="ARBA00010316"/>
    </source>
</evidence>
<dbReference type="CDD" id="cd08889">
    <property type="entry name" value="SRPBCC_PITPNM1-2_like"/>
    <property type="match status" value="1"/>
</dbReference>
<evidence type="ECO:0000259" key="4">
    <source>
        <dbReference type="PROSITE" id="PS51043"/>
    </source>
</evidence>
<dbReference type="Pfam" id="PF02862">
    <property type="entry name" value="DDHD"/>
    <property type="match status" value="2"/>
</dbReference>
<dbReference type="SMART" id="SM01127">
    <property type="entry name" value="DDHD"/>
    <property type="match status" value="1"/>
</dbReference>
<keyword evidence="3" id="KW-0106">Calcium</keyword>
<dbReference type="GO" id="GO:0031210">
    <property type="term" value="F:phosphatidylcholine binding"/>
    <property type="evidence" value="ECO:0007669"/>
    <property type="project" value="TreeGrafter"/>
</dbReference>
<accession>A0A4Z2DVR1</accession>
<dbReference type="InterPro" id="IPR031315">
    <property type="entry name" value="LNS2/PITP"/>
</dbReference>
<dbReference type="OrthoDB" id="167576at2759"/>
<dbReference type="InterPro" id="IPR023393">
    <property type="entry name" value="START-like_dom_sf"/>
</dbReference>
<dbReference type="PANTHER" id="PTHR10658">
    <property type="entry name" value="PHOSPHATIDYLINOSITOL TRANSFER PROTEIN"/>
    <property type="match status" value="1"/>
</dbReference>
<dbReference type="GO" id="GO:0008526">
    <property type="term" value="F:phosphatidylinositol transfer activity"/>
    <property type="evidence" value="ECO:0007669"/>
    <property type="project" value="TreeGrafter"/>
</dbReference>
<dbReference type="PRINTS" id="PR00391">
    <property type="entry name" value="PITRANSFER"/>
</dbReference>
<evidence type="ECO:0000313" key="5">
    <source>
        <dbReference type="EMBL" id="TNN20595.1"/>
    </source>
</evidence>
<reference evidence="5 6" key="1">
    <citation type="submission" date="2019-03" db="EMBL/GenBank/DDBJ databases">
        <title>An improved genome assembly of the fluke Schistosoma japonicum.</title>
        <authorList>
            <person name="Hu W."/>
            <person name="Luo F."/>
            <person name="Yin M."/>
            <person name="Mo X."/>
            <person name="Sun C."/>
            <person name="Wu Q."/>
            <person name="Zhu B."/>
            <person name="Xiang M."/>
            <person name="Wang J."/>
            <person name="Wang Y."/>
            <person name="Zhang T."/>
            <person name="Xu B."/>
            <person name="Zheng H."/>
            <person name="Feng Z."/>
        </authorList>
    </citation>
    <scope>NUCLEOTIDE SEQUENCE [LARGE SCALE GENOMIC DNA]</scope>
    <source>
        <strain evidence="5">HuSjv2</strain>
        <tissue evidence="5">Worms</tissue>
    </source>
</reference>
<gene>
    <name evidence="5" type="ORF">EWB00_003648</name>
</gene>
<dbReference type="PANTHER" id="PTHR10658:SF81">
    <property type="entry name" value="PROTEIN RETINAL DEGENERATION B"/>
    <property type="match status" value="1"/>
</dbReference>
<dbReference type="Gene3D" id="3.30.530.20">
    <property type="match status" value="1"/>
</dbReference>
<evidence type="ECO:0000256" key="3">
    <source>
        <dbReference type="ARBA" id="ARBA00022837"/>
    </source>
</evidence>
<dbReference type="InterPro" id="IPR001666">
    <property type="entry name" value="PI_transfer"/>
</dbReference>
<dbReference type="GO" id="GO:0008525">
    <property type="term" value="F:phosphatidylcholine transporter activity"/>
    <property type="evidence" value="ECO:0007669"/>
    <property type="project" value="TreeGrafter"/>
</dbReference>
<evidence type="ECO:0000313" key="6">
    <source>
        <dbReference type="Proteomes" id="UP000311919"/>
    </source>
</evidence>
<name>A0A4Z2DVR1_SCHJA</name>
<dbReference type="STRING" id="6182.A0A4Z2DVR1"/>
<dbReference type="Pfam" id="PF02121">
    <property type="entry name" value="IP_trans"/>
    <property type="match status" value="1"/>
</dbReference>
<dbReference type="EMBL" id="SKCS01000022">
    <property type="protein sequence ID" value="TNN20595.1"/>
    <property type="molecule type" value="Genomic_DNA"/>
</dbReference>
<dbReference type="SMART" id="SM00775">
    <property type="entry name" value="LNS2"/>
    <property type="match status" value="1"/>
</dbReference>
<protein>
    <submittedName>
        <fullName evidence="5">Membrane-associated phosphatidylinositol transfer protein isoform 4</fullName>
    </submittedName>
</protein>
<dbReference type="InterPro" id="IPR036412">
    <property type="entry name" value="HAD-like_sf"/>
</dbReference>
<organism evidence="5 6">
    <name type="scientific">Schistosoma japonicum</name>
    <name type="common">Blood fluke</name>
    <dbReference type="NCBI Taxonomy" id="6182"/>
    <lineage>
        <taxon>Eukaryota</taxon>
        <taxon>Metazoa</taxon>
        <taxon>Spiralia</taxon>
        <taxon>Lophotrochozoa</taxon>
        <taxon>Platyhelminthes</taxon>
        <taxon>Trematoda</taxon>
        <taxon>Digenea</taxon>
        <taxon>Strigeidida</taxon>
        <taxon>Schistosomatoidea</taxon>
        <taxon>Schistosomatidae</taxon>
        <taxon>Schistosoma</taxon>
    </lineage>
</organism>
<dbReference type="Pfam" id="PF24695">
    <property type="entry name" value="PITM1-3"/>
    <property type="match status" value="1"/>
</dbReference>
<dbReference type="SUPFAM" id="SSF56784">
    <property type="entry name" value="HAD-like"/>
    <property type="match status" value="1"/>
</dbReference>
<dbReference type="SUPFAM" id="SSF55961">
    <property type="entry name" value="Bet v1-like"/>
    <property type="match status" value="1"/>
</dbReference>
<comment type="caution">
    <text evidence="5">The sequence shown here is derived from an EMBL/GenBank/DDBJ whole genome shotgun (WGS) entry which is preliminary data.</text>
</comment>
<evidence type="ECO:0000256" key="2">
    <source>
        <dbReference type="ARBA" id="ARBA00022553"/>
    </source>
</evidence>
<dbReference type="FunFam" id="3.30.530.20:FF:000001">
    <property type="entry name" value="Phosphatidylinositol transfer protein membrane associated 2"/>
    <property type="match status" value="1"/>
</dbReference>
<sequence>MLLKEYRICMPLTVAEYRIAQLYMIQKKSREESTGRGSGVEILKNEPYENGPGGKGQYTFKIYHVGSHLPTWIRNILPSSALRVEEEAWNAYPYTRTIYKVPFVEKLVLDIETYFYDDAGEQDDVFELSPDEKKTRIVDFIDIVKDPVTGSDYKEEEDPSTYVSEATGRGPLSPNWREEFSHAQRVTHEAYERPPTRAHDNSPVIGNLEPLPKRIMCAYKLCRVEFRYWGTQTRVEQFIHDTALRKTMVRAHRQVWAWQDEWYGLTIDEIRRLEEETAQALASKMADLNNSVNNAVNQLSNEAQVPTKPSDNTPVNNVAQSTCNQSVEELEANSVTTASEEPRITCNTTDIEEQNLWADFKKLEANNFELDDFEPFTAPYLESDDDTRSFITCCSNLTDNTDYSTPLGSNFQSFDAPGILSCFSQKPVSGTQLNRSKLVLILVIHGGCVLDSTYDLTTKRSDILTFRKTIETVTANHYPTLHNRIAVKLVPCPTEIGDLFRLFSKLKAPPDPNRPVEAQLLRDFIPLGSIPIFLINSPGYSRMLEQLAFNLNTHYAEFLRSSEGINFSGKVCIVADSVGSILAHDLLSTKPLTDHRSMISSNNDNLSVTDIGLMRRKRLNFHCTTEMEKQLNSPTLINSPSEITLCPPESNSGVVNIESSNVENRESQSYSRVYALDFQVQNFFMLGSPVGLILAYRYQKTQSASSTTTTLTPISGSNQFVNSSPYMTYHISQEIKLSVYQAYNLFHLTDPYGFRIEPLLDNRFSYISPIFIPQYARYPLGDGQSTNLIETLVQQAELFSSDASEKSFYLPDNDNAKTIENDDITLNVKRQLTDHQLNWEKKSIIALEALKKVQQSWWGPKRVDYNVHCPEAIQSILARARPSILHASYWESKDVASFVIRQLLETLGLSVLETSYSADMSDEIAVTELAKVSLNPNQIKSQTYELLDDASTQMSQQSFKSGSNSYQSKFSTFSHSLSLGPRSFLKRTSSERLKNFKPNHRANDVITATGSAPLITGRFVFGGLDLMSFSGEKIRVEIQSISGTWAYVCTEVTDSSGRIRFFLPEQLHLPDGLYPIRMTAESDPDHPVIITLAIVPAQTEVVVFSVDGSFAASLSLMGKDPKVHPGAVDVARHWQGLGYLLIYLSARPDMQRRRVTNWMANHNFPFGMTFFLNGLYTDPLKQKAQMLKTIIENASLRIHCGYGSGKDINLYRSLGLSTHNIFLVGKVSRSQSSNGTPLTQGYSSHLSSLLNGHPLSRPAIGAVSVAVRCCPFDLPSIYPSSPLLIESSLLRNNSLKFSPQLNQRLLCNDEFEQNTL</sequence>
<proteinExistence type="inferred from homology"/>
<dbReference type="Proteomes" id="UP000311919">
    <property type="component" value="Unassembled WGS sequence"/>
</dbReference>
<dbReference type="GO" id="GO:0046872">
    <property type="term" value="F:metal ion binding"/>
    <property type="evidence" value="ECO:0007669"/>
    <property type="project" value="InterPro"/>
</dbReference>
<keyword evidence="2" id="KW-0597">Phosphoprotein</keyword>
<dbReference type="GO" id="GO:0005737">
    <property type="term" value="C:cytoplasm"/>
    <property type="evidence" value="ECO:0007669"/>
    <property type="project" value="TreeGrafter"/>
</dbReference>
<comment type="similarity">
    <text evidence="1">Belongs to the PtdIns transfer protein family. PI transfer class IIA subfamily.</text>
</comment>
<dbReference type="Pfam" id="PF24694">
    <property type="entry name" value="LNS2_PITM1-3"/>
    <property type="match status" value="1"/>
</dbReference>
<dbReference type="InterPro" id="IPR004177">
    <property type="entry name" value="DDHD_dom"/>
</dbReference>
<dbReference type="PROSITE" id="PS51043">
    <property type="entry name" value="DDHD"/>
    <property type="match status" value="1"/>
</dbReference>
<dbReference type="GO" id="GO:0035091">
    <property type="term" value="F:phosphatidylinositol binding"/>
    <property type="evidence" value="ECO:0007669"/>
    <property type="project" value="TreeGrafter"/>
</dbReference>
<dbReference type="InterPro" id="IPR055261">
    <property type="entry name" value="PI_transfer_N"/>
</dbReference>